<dbReference type="AlphaFoldDB" id="A0A9P0Q259"/>
<dbReference type="Proteomes" id="UP001152888">
    <property type="component" value="Unassembled WGS sequence"/>
</dbReference>
<gene>
    <name evidence="1" type="ORF">ACAOBT_LOCUS29891</name>
</gene>
<proteinExistence type="predicted"/>
<dbReference type="EMBL" id="CAKOFQ010007771">
    <property type="protein sequence ID" value="CAH2007876.1"/>
    <property type="molecule type" value="Genomic_DNA"/>
</dbReference>
<dbReference type="OrthoDB" id="5968863at2759"/>
<evidence type="ECO:0000313" key="2">
    <source>
        <dbReference type="Proteomes" id="UP001152888"/>
    </source>
</evidence>
<comment type="caution">
    <text evidence="1">The sequence shown here is derived from an EMBL/GenBank/DDBJ whole genome shotgun (WGS) entry which is preliminary data.</text>
</comment>
<keyword evidence="2" id="KW-1185">Reference proteome</keyword>
<accession>A0A9P0Q259</accession>
<name>A0A9P0Q259_ACAOB</name>
<reference evidence="1" key="1">
    <citation type="submission" date="2022-03" db="EMBL/GenBank/DDBJ databases">
        <authorList>
            <person name="Sayadi A."/>
        </authorList>
    </citation>
    <scope>NUCLEOTIDE SEQUENCE</scope>
</reference>
<evidence type="ECO:0000313" key="1">
    <source>
        <dbReference type="EMBL" id="CAH2007876.1"/>
    </source>
</evidence>
<organism evidence="1 2">
    <name type="scientific">Acanthoscelides obtectus</name>
    <name type="common">Bean weevil</name>
    <name type="synonym">Bruchus obtectus</name>
    <dbReference type="NCBI Taxonomy" id="200917"/>
    <lineage>
        <taxon>Eukaryota</taxon>
        <taxon>Metazoa</taxon>
        <taxon>Ecdysozoa</taxon>
        <taxon>Arthropoda</taxon>
        <taxon>Hexapoda</taxon>
        <taxon>Insecta</taxon>
        <taxon>Pterygota</taxon>
        <taxon>Neoptera</taxon>
        <taxon>Endopterygota</taxon>
        <taxon>Coleoptera</taxon>
        <taxon>Polyphaga</taxon>
        <taxon>Cucujiformia</taxon>
        <taxon>Chrysomeloidea</taxon>
        <taxon>Chrysomelidae</taxon>
        <taxon>Bruchinae</taxon>
        <taxon>Bruchini</taxon>
        <taxon>Acanthoscelides</taxon>
    </lineage>
</organism>
<sequence length="65" mass="7539">MNIDEYDYDLYIDKYYNPDAINYDEETFFDVLVNCALLSIQSILPILSRLICTNLCFGVLTSVCK</sequence>
<protein>
    <submittedName>
        <fullName evidence="1">Uncharacterized protein</fullName>
    </submittedName>
</protein>